<evidence type="ECO:0000256" key="1">
    <source>
        <dbReference type="SAM" id="MobiDB-lite"/>
    </source>
</evidence>
<dbReference type="AlphaFoldDB" id="A0A8H5HBA5"/>
<proteinExistence type="predicted"/>
<comment type="caution">
    <text evidence="2">The sequence shown here is derived from an EMBL/GenBank/DDBJ whole genome shotgun (WGS) entry which is preliminary data.</text>
</comment>
<reference evidence="2 3" key="1">
    <citation type="journal article" date="2020" name="ISME J.">
        <title>Uncovering the hidden diversity of litter-decomposition mechanisms in mushroom-forming fungi.</title>
        <authorList>
            <person name="Floudas D."/>
            <person name="Bentzer J."/>
            <person name="Ahren D."/>
            <person name="Johansson T."/>
            <person name="Persson P."/>
            <person name="Tunlid A."/>
        </authorList>
    </citation>
    <scope>NUCLEOTIDE SEQUENCE [LARGE SCALE GENOMIC DNA]</scope>
    <source>
        <strain evidence="2 3">CBS 661.87</strain>
    </source>
</reference>
<feature type="compositionally biased region" description="Low complexity" evidence="1">
    <location>
        <begin position="10"/>
        <end position="23"/>
    </location>
</feature>
<organism evidence="2 3">
    <name type="scientific">Tricholomella constricta</name>
    <dbReference type="NCBI Taxonomy" id="117010"/>
    <lineage>
        <taxon>Eukaryota</taxon>
        <taxon>Fungi</taxon>
        <taxon>Dikarya</taxon>
        <taxon>Basidiomycota</taxon>
        <taxon>Agaricomycotina</taxon>
        <taxon>Agaricomycetes</taxon>
        <taxon>Agaricomycetidae</taxon>
        <taxon>Agaricales</taxon>
        <taxon>Tricholomatineae</taxon>
        <taxon>Lyophyllaceae</taxon>
        <taxon>Tricholomella</taxon>
    </lineage>
</organism>
<dbReference type="SUPFAM" id="SSF103196">
    <property type="entry name" value="Roadblock/LC7 domain"/>
    <property type="match status" value="1"/>
</dbReference>
<evidence type="ECO:0000313" key="2">
    <source>
        <dbReference type="EMBL" id="KAF5380074.1"/>
    </source>
</evidence>
<gene>
    <name evidence="2" type="ORF">D9615_006265</name>
</gene>
<feature type="region of interest" description="Disordered" evidence="1">
    <location>
        <begin position="1"/>
        <end position="47"/>
    </location>
</feature>
<accession>A0A8H5HBA5</accession>
<name>A0A8H5HBA5_9AGAR</name>
<protein>
    <recommendedName>
        <fullName evidence="4">Roadblock/LAMTOR2 domain-containing protein</fullName>
    </recommendedName>
</protein>
<dbReference type="Proteomes" id="UP000565441">
    <property type="component" value="Unassembled WGS sequence"/>
</dbReference>
<dbReference type="EMBL" id="JAACJP010000014">
    <property type="protein sequence ID" value="KAF5380074.1"/>
    <property type="molecule type" value="Genomic_DNA"/>
</dbReference>
<dbReference type="OrthoDB" id="9985637at2759"/>
<dbReference type="Gene3D" id="3.30.450.30">
    <property type="entry name" value="Dynein light chain 2a, cytoplasmic"/>
    <property type="match status" value="1"/>
</dbReference>
<dbReference type="PANTHER" id="PTHR10779">
    <property type="entry name" value="DYNEIN LIGHT CHAIN ROADBLOCK"/>
    <property type="match status" value="1"/>
</dbReference>
<feature type="compositionally biased region" description="Low complexity" evidence="1">
    <location>
        <begin position="33"/>
        <end position="47"/>
    </location>
</feature>
<evidence type="ECO:0008006" key="4">
    <source>
        <dbReference type="Google" id="ProtNLM"/>
    </source>
</evidence>
<evidence type="ECO:0000313" key="3">
    <source>
        <dbReference type="Proteomes" id="UP000565441"/>
    </source>
</evidence>
<sequence>MSISAKAILTPSASSSSTAAAPARTSFISQPNAQTPSTAPSSSTAMSPELESTLAMLSSHRSVLGYMLVSRGQPVSIIRHSGVIFEGEQGRKYASVIGRIVESVQGGLEEVHAGETDGDEVRFMRIRTKRHELMISPGASAISAPSVSTAYGVFHADERYLLAVLHDPAT</sequence>
<keyword evidence="3" id="KW-1185">Reference proteome</keyword>